<proteinExistence type="predicted"/>
<evidence type="ECO:0000313" key="2">
    <source>
        <dbReference type="EMBL" id="TDX01219.1"/>
    </source>
</evidence>
<dbReference type="Proteomes" id="UP000294498">
    <property type="component" value="Unassembled WGS sequence"/>
</dbReference>
<dbReference type="EMBL" id="SODV01000001">
    <property type="protein sequence ID" value="TDX01219.1"/>
    <property type="molecule type" value="Genomic_DNA"/>
</dbReference>
<organism evidence="2 3">
    <name type="scientific">Dinghuibacter silviterrae</name>
    <dbReference type="NCBI Taxonomy" id="1539049"/>
    <lineage>
        <taxon>Bacteria</taxon>
        <taxon>Pseudomonadati</taxon>
        <taxon>Bacteroidota</taxon>
        <taxon>Chitinophagia</taxon>
        <taxon>Chitinophagales</taxon>
        <taxon>Chitinophagaceae</taxon>
        <taxon>Dinghuibacter</taxon>
    </lineage>
</organism>
<evidence type="ECO:0000313" key="3">
    <source>
        <dbReference type="Proteomes" id="UP000294498"/>
    </source>
</evidence>
<dbReference type="AlphaFoldDB" id="A0A4R8DT02"/>
<dbReference type="SUPFAM" id="SSF51206">
    <property type="entry name" value="cAMP-binding domain-like"/>
    <property type="match status" value="1"/>
</dbReference>
<name>A0A4R8DT02_9BACT</name>
<gene>
    <name evidence="2" type="ORF">EDB95_2251</name>
</gene>
<dbReference type="InterPro" id="IPR018490">
    <property type="entry name" value="cNMP-bd_dom_sf"/>
</dbReference>
<sequence length="198" mass="23141">MEDLVEFLKRVGPEYFLEPLRPHIRTKHLKKSEYLARAGTVFREMYFVKKGGCVMYYLEGGKEVVTQFFFEGELMCDHYSFLTGRPSNQFVRMLEDTTVESLDDETIRQLYDEIPGLERISRLLTERTCVRLMFTLASHKNDSAEVRYRKLLIQRPQLFQRVPQYLIASYLGITPVGLSKVRKRLSGNPKGGSFIKRV</sequence>
<reference evidence="2 3" key="1">
    <citation type="submission" date="2019-03" db="EMBL/GenBank/DDBJ databases">
        <title>Genomic Encyclopedia of Type Strains, Phase IV (KMG-IV): sequencing the most valuable type-strain genomes for metagenomic binning, comparative biology and taxonomic classification.</title>
        <authorList>
            <person name="Goeker M."/>
        </authorList>
    </citation>
    <scope>NUCLEOTIDE SEQUENCE [LARGE SCALE GENOMIC DNA]</scope>
    <source>
        <strain evidence="2 3">DSM 100059</strain>
    </source>
</reference>
<dbReference type="CDD" id="cd00038">
    <property type="entry name" value="CAP_ED"/>
    <property type="match status" value="1"/>
</dbReference>
<keyword evidence="3" id="KW-1185">Reference proteome</keyword>
<feature type="domain" description="Cyclic nucleotide-binding" evidence="1">
    <location>
        <begin position="24"/>
        <end position="110"/>
    </location>
</feature>
<dbReference type="Pfam" id="PF00027">
    <property type="entry name" value="cNMP_binding"/>
    <property type="match status" value="1"/>
</dbReference>
<evidence type="ECO:0000259" key="1">
    <source>
        <dbReference type="PROSITE" id="PS50042"/>
    </source>
</evidence>
<protein>
    <submittedName>
        <fullName evidence="2">CRP-like cAMP-binding protein</fullName>
    </submittedName>
</protein>
<accession>A0A4R8DT02</accession>
<dbReference type="PROSITE" id="PS50042">
    <property type="entry name" value="CNMP_BINDING_3"/>
    <property type="match status" value="1"/>
</dbReference>
<dbReference type="InterPro" id="IPR000595">
    <property type="entry name" value="cNMP-bd_dom"/>
</dbReference>
<comment type="caution">
    <text evidence="2">The sequence shown here is derived from an EMBL/GenBank/DDBJ whole genome shotgun (WGS) entry which is preliminary data.</text>
</comment>
<dbReference type="InterPro" id="IPR014710">
    <property type="entry name" value="RmlC-like_jellyroll"/>
</dbReference>
<dbReference type="RefSeq" id="WP_162852554.1">
    <property type="nucleotide sequence ID" value="NZ_SODV01000001.1"/>
</dbReference>
<dbReference type="Gene3D" id="2.60.120.10">
    <property type="entry name" value="Jelly Rolls"/>
    <property type="match status" value="1"/>
</dbReference>